<reference evidence="1 3" key="2">
    <citation type="journal article" date="2016" name="Genome Announc.">
        <title>Complete Genome Sequence of the Highly Virulent Aeromonas schubertii Strain WL1483, Isolated from Diseased Snakehead Fish (Channa argus) in China.</title>
        <authorList>
            <person name="Liu L."/>
            <person name="Li N."/>
            <person name="Zhang D."/>
            <person name="Fu X."/>
            <person name="Shi C."/>
            <person name="Lin Q."/>
            <person name="Hao G."/>
        </authorList>
    </citation>
    <scope>NUCLEOTIDE SEQUENCE [LARGE SCALE GENOMIC DNA]</scope>
    <source>
        <strain evidence="1 3">WL1483</strain>
    </source>
</reference>
<organism evidence="1 3">
    <name type="scientific">Aeromonas schubertii</name>
    <dbReference type="NCBI Taxonomy" id="652"/>
    <lineage>
        <taxon>Bacteria</taxon>
        <taxon>Pseudomonadati</taxon>
        <taxon>Pseudomonadota</taxon>
        <taxon>Gammaproteobacteria</taxon>
        <taxon>Aeromonadales</taxon>
        <taxon>Aeromonadaceae</taxon>
        <taxon>Aeromonas</taxon>
    </lineage>
</organism>
<name>A0A0S2SMN0_9GAMM</name>
<dbReference type="EMBL" id="JAIRBT010000006">
    <property type="protein sequence ID" value="MBZ6065813.1"/>
    <property type="molecule type" value="Genomic_DNA"/>
</dbReference>
<proteinExistence type="predicted"/>
<dbReference type="STRING" id="652.WL1483_3560"/>
<dbReference type="PATRIC" id="fig|652.5.peg.2244"/>
<evidence type="ECO:0000313" key="1">
    <source>
        <dbReference type="EMBL" id="ALP42979.1"/>
    </source>
</evidence>
<evidence type="ECO:0000313" key="3">
    <source>
        <dbReference type="Proteomes" id="UP000058114"/>
    </source>
</evidence>
<protein>
    <recommendedName>
        <fullName evidence="5">Lipoprotein</fullName>
    </recommendedName>
</protein>
<dbReference type="EMBL" id="CP013067">
    <property type="protein sequence ID" value="ALP42979.1"/>
    <property type="molecule type" value="Genomic_DNA"/>
</dbReference>
<keyword evidence="4" id="KW-1185">Reference proteome</keyword>
<gene>
    <name evidence="2" type="ORF">LA374_06310</name>
    <name evidence="1" type="ORF">WL1483_3560</name>
</gene>
<dbReference type="Proteomes" id="UP000058114">
    <property type="component" value="Chromosome"/>
</dbReference>
<dbReference type="OrthoDB" id="9913254at2"/>
<accession>A0A0S2SMN0</accession>
<dbReference type="Proteomes" id="UP000774958">
    <property type="component" value="Unassembled WGS sequence"/>
</dbReference>
<reference evidence="2 4" key="3">
    <citation type="submission" date="2021-09" db="EMBL/GenBank/DDBJ databases">
        <title>Aeromonas schubertii isolated from Asian sea bass.</title>
        <authorList>
            <person name="Pinpimai K."/>
        </authorList>
    </citation>
    <scope>NUCLEOTIDE SEQUENCE [LARGE SCALE GENOMIC DNA]</scope>
    <source>
        <strain evidence="2 4">CHULA2021a</strain>
    </source>
</reference>
<dbReference type="KEGG" id="asr:WL1483_3560"/>
<evidence type="ECO:0000313" key="2">
    <source>
        <dbReference type="EMBL" id="MBZ6065813.1"/>
    </source>
</evidence>
<dbReference type="PROSITE" id="PS51257">
    <property type="entry name" value="PROKAR_LIPOPROTEIN"/>
    <property type="match status" value="1"/>
</dbReference>
<dbReference type="AlphaFoldDB" id="A0A0S2SMN0"/>
<dbReference type="RefSeq" id="WP_050664881.1">
    <property type="nucleotide sequence ID" value="NZ_CDDB01000010.1"/>
</dbReference>
<reference evidence="3" key="1">
    <citation type="submission" date="2015-10" db="EMBL/GenBank/DDBJ databases">
        <title>Complete Genome Sequence of Aeromonas schubertii strain WL1483.</title>
        <authorList>
            <person name="Liu L."/>
        </authorList>
    </citation>
    <scope>NUCLEOTIDE SEQUENCE [LARGE SCALE GENOMIC DNA]</scope>
    <source>
        <strain evidence="3">WL1483</strain>
    </source>
</reference>
<evidence type="ECO:0008006" key="5">
    <source>
        <dbReference type="Google" id="ProtNLM"/>
    </source>
</evidence>
<sequence>MTRPLFVLAACLLAGCSAKPQSDPAATLQMIQQLRGQQQSATPLTLEYRQSDLALNPEQEQTLHRYIAERDPVSLTLSAGPADQGDPLADARLASNRLSQLARLLAPRAVTLELRYDPSLPVNALQVVSRH</sequence>
<evidence type="ECO:0000313" key="4">
    <source>
        <dbReference type="Proteomes" id="UP000774958"/>
    </source>
</evidence>